<evidence type="ECO:0000313" key="1">
    <source>
        <dbReference type="EMBL" id="KAG9348237.1"/>
    </source>
</evidence>
<dbReference type="OrthoDB" id="2423195at2759"/>
<sequence length="81" mass="9273">MARFFGDNNAWIKETLVRIERYPLMMHAVGKVYCDGNQPLPTYDELLTCTPETTFEEVELLIRRAMQAGDKNFDGNGGQFP</sequence>
<organism evidence="1 2">
    <name type="scientific">Albula glossodonta</name>
    <name type="common">roundjaw bonefish</name>
    <dbReference type="NCBI Taxonomy" id="121402"/>
    <lineage>
        <taxon>Eukaryota</taxon>
        <taxon>Metazoa</taxon>
        <taxon>Chordata</taxon>
        <taxon>Craniata</taxon>
        <taxon>Vertebrata</taxon>
        <taxon>Euteleostomi</taxon>
        <taxon>Actinopterygii</taxon>
        <taxon>Neopterygii</taxon>
        <taxon>Teleostei</taxon>
        <taxon>Albuliformes</taxon>
        <taxon>Albulidae</taxon>
        <taxon>Albula</taxon>
    </lineage>
</organism>
<dbReference type="AlphaFoldDB" id="A0A8T2PHG0"/>
<dbReference type="Proteomes" id="UP000824540">
    <property type="component" value="Unassembled WGS sequence"/>
</dbReference>
<dbReference type="EMBL" id="JAFBMS010000011">
    <property type="protein sequence ID" value="KAG9348237.1"/>
    <property type="molecule type" value="Genomic_DNA"/>
</dbReference>
<protein>
    <submittedName>
        <fullName evidence="1">Uncharacterized protein</fullName>
    </submittedName>
</protein>
<evidence type="ECO:0000313" key="2">
    <source>
        <dbReference type="Proteomes" id="UP000824540"/>
    </source>
</evidence>
<accession>A0A8T2PHG0</accession>
<comment type="caution">
    <text evidence="1">The sequence shown here is derived from an EMBL/GenBank/DDBJ whole genome shotgun (WGS) entry which is preliminary data.</text>
</comment>
<proteinExistence type="predicted"/>
<reference evidence="1" key="1">
    <citation type="thesis" date="2021" institute="BYU ScholarsArchive" country="Provo, UT, USA">
        <title>Applications of and Algorithms for Genome Assembly and Genomic Analyses with an Emphasis on Marine Teleosts.</title>
        <authorList>
            <person name="Pickett B.D."/>
        </authorList>
    </citation>
    <scope>NUCLEOTIDE SEQUENCE</scope>
    <source>
        <strain evidence="1">HI-2016</strain>
    </source>
</reference>
<keyword evidence="2" id="KW-1185">Reference proteome</keyword>
<name>A0A8T2PHG0_9TELE</name>
<gene>
    <name evidence="1" type="ORF">JZ751_001972</name>
</gene>